<dbReference type="Proteomes" id="UP000003688">
    <property type="component" value="Unassembled WGS sequence"/>
</dbReference>
<protein>
    <recommendedName>
        <fullName evidence="1">GST N-terminal domain-containing protein</fullName>
    </recommendedName>
</protein>
<dbReference type="EMBL" id="ABOX02000023">
    <property type="protein sequence ID" value="EEF59853.1"/>
    <property type="molecule type" value="Genomic_DNA"/>
</dbReference>
<gene>
    <name evidence="2" type="ORF">Cflav_PD2860</name>
</gene>
<keyword evidence="3" id="KW-1185">Reference proteome</keyword>
<proteinExistence type="predicted"/>
<dbReference type="RefSeq" id="WP_007416173.1">
    <property type="nucleotide sequence ID" value="NZ_ABOX02000023.1"/>
</dbReference>
<comment type="caution">
    <text evidence="2">The sequence shown here is derived from an EMBL/GenBank/DDBJ whole genome shotgun (WGS) entry which is preliminary data.</text>
</comment>
<organism evidence="2 3">
    <name type="scientific">Pedosphaera parvula (strain Ellin514)</name>
    <dbReference type="NCBI Taxonomy" id="320771"/>
    <lineage>
        <taxon>Bacteria</taxon>
        <taxon>Pseudomonadati</taxon>
        <taxon>Verrucomicrobiota</taxon>
        <taxon>Pedosphaerae</taxon>
        <taxon>Pedosphaerales</taxon>
        <taxon>Pedosphaeraceae</taxon>
        <taxon>Pedosphaera</taxon>
    </lineage>
</organism>
<dbReference type="CDD" id="cd00299">
    <property type="entry name" value="GST_C_family"/>
    <property type="match status" value="1"/>
</dbReference>
<dbReference type="SUPFAM" id="SSF47616">
    <property type="entry name" value="GST C-terminal domain-like"/>
    <property type="match status" value="1"/>
</dbReference>
<evidence type="ECO:0000313" key="3">
    <source>
        <dbReference type="Proteomes" id="UP000003688"/>
    </source>
</evidence>
<feature type="domain" description="GST N-terminal" evidence="1">
    <location>
        <begin position="4"/>
        <end position="79"/>
    </location>
</feature>
<dbReference type="Gene3D" id="1.20.1050.10">
    <property type="match status" value="1"/>
</dbReference>
<dbReference type="InterPro" id="IPR004045">
    <property type="entry name" value="Glutathione_S-Trfase_N"/>
</dbReference>
<dbReference type="STRING" id="320771.Cflav_PD2860"/>
<dbReference type="AlphaFoldDB" id="B9XK30"/>
<dbReference type="Gene3D" id="3.40.30.10">
    <property type="entry name" value="Glutaredoxin"/>
    <property type="match status" value="1"/>
</dbReference>
<evidence type="ECO:0000259" key="1">
    <source>
        <dbReference type="Pfam" id="PF13417"/>
    </source>
</evidence>
<dbReference type="InterPro" id="IPR036249">
    <property type="entry name" value="Thioredoxin-like_sf"/>
</dbReference>
<dbReference type="InterPro" id="IPR036282">
    <property type="entry name" value="Glutathione-S-Trfase_C_sf"/>
</dbReference>
<reference evidence="2 3" key="1">
    <citation type="journal article" date="2011" name="J. Bacteriol.">
        <title>Genome sequence of 'Pedosphaera parvula' Ellin514, an aerobic Verrucomicrobial isolate from pasture soil.</title>
        <authorList>
            <person name="Kant R."/>
            <person name="van Passel M.W."/>
            <person name="Sangwan P."/>
            <person name="Palva A."/>
            <person name="Lucas S."/>
            <person name="Copeland A."/>
            <person name="Lapidus A."/>
            <person name="Glavina Del Rio T."/>
            <person name="Dalin E."/>
            <person name="Tice H."/>
            <person name="Bruce D."/>
            <person name="Goodwin L."/>
            <person name="Pitluck S."/>
            <person name="Chertkov O."/>
            <person name="Larimer F.W."/>
            <person name="Land M.L."/>
            <person name="Hauser L."/>
            <person name="Brettin T.S."/>
            <person name="Detter J.C."/>
            <person name="Han S."/>
            <person name="de Vos W.M."/>
            <person name="Janssen P.H."/>
            <person name="Smidt H."/>
        </authorList>
    </citation>
    <scope>NUCLEOTIDE SEQUENCE [LARGE SCALE GENOMIC DNA]</scope>
    <source>
        <strain evidence="2 3">Ellin514</strain>
    </source>
</reference>
<accession>B9XK30</accession>
<evidence type="ECO:0000313" key="2">
    <source>
        <dbReference type="EMBL" id="EEF59853.1"/>
    </source>
</evidence>
<dbReference type="Pfam" id="PF13417">
    <property type="entry name" value="GST_N_3"/>
    <property type="match status" value="1"/>
</dbReference>
<name>B9XK30_PEDPL</name>
<sequence>MVELIQFPWSPFCIVQRRILEYSGVSFKITNIPSSDRSMVWRLTRERYYGVPVIRDGRNIVFETDNNSQVIGKYLDDRFRLGLFPHELEGLQYLIWRNIEDEIEDLTFRLNDIYWKEMVPAKEQVAFLRHKERKFGRGCIDQWHSQQKAFIAELTHRLLPYDQMLMDKPFLLGEQPRFVDFDLYGMLGNFLYSGHYRLPACHARLKKWYQRIENIKFEKSSREKLRS</sequence>
<dbReference type="SUPFAM" id="SSF52833">
    <property type="entry name" value="Thioredoxin-like"/>
    <property type="match status" value="1"/>
</dbReference>
<dbReference type="OrthoDB" id="5791869at2"/>